<dbReference type="Pfam" id="PF01855">
    <property type="entry name" value="POR_N"/>
    <property type="match status" value="1"/>
</dbReference>
<dbReference type="InterPro" id="IPR029061">
    <property type="entry name" value="THDP-binding"/>
</dbReference>
<keyword evidence="6" id="KW-1185">Reference proteome</keyword>
<dbReference type="SUPFAM" id="SSF52518">
    <property type="entry name" value="Thiamin diphosphate-binding fold (THDP-binding)"/>
    <property type="match status" value="1"/>
</dbReference>
<dbReference type="InterPro" id="IPR009014">
    <property type="entry name" value="Transketo_C/PFOR_II"/>
</dbReference>
<dbReference type="InterPro" id="IPR033412">
    <property type="entry name" value="PFOR_II"/>
</dbReference>
<dbReference type="GO" id="GO:0016491">
    <property type="term" value="F:oxidoreductase activity"/>
    <property type="evidence" value="ECO:0007669"/>
    <property type="project" value="UniProtKB-KW"/>
</dbReference>
<dbReference type="CDD" id="cd07034">
    <property type="entry name" value="TPP_PYR_PFOR_IOR-alpha_like"/>
    <property type="match status" value="1"/>
</dbReference>
<reference evidence="6" key="1">
    <citation type="submission" date="2016-10" db="EMBL/GenBank/DDBJ databases">
        <authorList>
            <person name="Varghese N."/>
            <person name="Submissions S."/>
        </authorList>
    </citation>
    <scope>NUCLEOTIDE SEQUENCE [LARGE SCALE GENOMIC DNA]</scope>
    <source>
        <strain evidence="6">DSM 13490</strain>
    </source>
</reference>
<dbReference type="Proteomes" id="UP000199266">
    <property type="component" value="Unassembled WGS sequence"/>
</dbReference>
<evidence type="ECO:0000259" key="4">
    <source>
        <dbReference type="Pfam" id="PF17147"/>
    </source>
</evidence>
<accession>A0A1H3GLG5</accession>
<gene>
    <name evidence="5" type="ORF">SAMN03080603_01557</name>
</gene>
<dbReference type="Gene3D" id="3.40.50.920">
    <property type="match status" value="1"/>
</dbReference>
<evidence type="ECO:0000259" key="3">
    <source>
        <dbReference type="Pfam" id="PF01855"/>
    </source>
</evidence>
<dbReference type="InterPro" id="IPR002880">
    <property type="entry name" value="Pyrv_Fd/Flavodoxin_OxRdtase_N"/>
</dbReference>
<protein>
    <submittedName>
        <fullName evidence="5">2-oxoglutarate ferredoxin oxidoreductase subunit alpha</fullName>
    </submittedName>
</protein>
<evidence type="ECO:0000313" key="6">
    <source>
        <dbReference type="Proteomes" id="UP000199266"/>
    </source>
</evidence>
<dbReference type="EMBL" id="FNPD01000009">
    <property type="protein sequence ID" value="SDY04182.1"/>
    <property type="molecule type" value="Genomic_DNA"/>
</dbReference>
<feature type="domain" description="Pyruvate:ferredoxin oxidoreductase core" evidence="4">
    <location>
        <begin position="250"/>
        <end position="344"/>
    </location>
</feature>
<dbReference type="PANTHER" id="PTHR43088:SF1">
    <property type="entry name" value="SUBUNIT OF PYRUVATE:FLAVODOXIN OXIDOREDUCTASE"/>
    <property type="match status" value="1"/>
</dbReference>
<keyword evidence="1" id="KW-0560">Oxidoreductase</keyword>
<feature type="domain" description="Pyruvate flavodoxin/ferredoxin oxidoreductase pyrimidine binding" evidence="3">
    <location>
        <begin position="15"/>
        <end position="236"/>
    </location>
</feature>
<evidence type="ECO:0000256" key="1">
    <source>
        <dbReference type="ARBA" id="ARBA00023002"/>
    </source>
</evidence>
<name>A0A1H3GLG5_9BACT</name>
<evidence type="ECO:0000313" key="5">
    <source>
        <dbReference type="EMBL" id="SDY04182.1"/>
    </source>
</evidence>
<organism evidence="5 6">
    <name type="scientific">Acetomicrobium thermoterrenum DSM 13490</name>
    <dbReference type="NCBI Taxonomy" id="1120987"/>
    <lineage>
        <taxon>Bacteria</taxon>
        <taxon>Thermotogati</taxon>
        <taxon>Synergistota</taxon>
        <taxon>Synergistia</taxon>
        <taxon>Synergistales</taxon>
        <taxon>Acetomicrobiaceae</taxon>
        <taxon>Acetomicrobium</taxon>
    </lineage>
</organism>
<dbReference type="RefSeq" id="WP_268753515.1">
    <property type="nucleotide sequence ID" value="NZ_FNPD01000009.1"/>
</dbReference>
<dbReference type="InterPro" id="IPR052368">
    <property type="entry name" value="2-oxoacid_oxidoreductase"/>
</dbReference>
<evidence type="ECO:0000256" key="2">
    <source>
        <dbReference type="SAM" id="Coils"/>
    </source>
</evidence>
<dbReference type="Pfam" id="PF17147">
    <property type="entry name" value="PFOR_II"/>
    <property type="match status" value="1"/>
</dbReference>
<keyword evidence="2" id="KW-0175">Coiled coil</keyword>
<dbReference type="Gene3D" id="3.40.50.970">
    <property type="match status" value="1"/>
</dbReference>
<feature type="coiled-coil region" evidence="2">
    <location>
        <begin position="218"/>
        <end position="245"/>
    </location>
</feature>
<dbReference type="SUPFAM" id="SSF52922">
    <property type="entry name" value="TK C-terminal domain-like"/>
    <property type="match status" value="1"/>
</dbReference>
<proteinExistence type="predicted"/>
<dbReference type="NCBIfam" id="NF005507">
    <property type="entry name" value="PRK07119.1"/>
    <property type="match status" value="1"/>
</dbReference>
<dbReference type="PANTHER" id="PTHR43088">
    <property type="entry name" value="SUBUNIT OF PYRUVATE:FLAVODOXIN OXIDOREDUCTASE-RELATED"/>
    <property type="match status" value="1"/>
</dbReference>
<dbReference type="AlphaFoldDB" id="A0A1H3GLG5"/>
<sequence length="353" mass="38779">MSNRVLMKGNEAFAEAAVQAGCKYFFGYPITPQNEIPEYMSKRLPEVGGVYLQAESEVAGINMIFGAAGTGFRTLISSSSPGISLMSEGISYITAAELPCVIINVMRGGPGLGGILPAQSDYFQATKGGGHGDYRLLTLAPGTLQEATEFIMMAFDLAEYYRNPVMILADGFMGQMMEAIEFKKVKLNYDIPDPKEWAIGYMAERGKRALIKSLSLDPEMLEKHNQELQEKYRRMEEKEVRYESVGVEDADVVIAAYGTTARIAKSSIKKLRDQGMKVGLIRPQSLYPFPYKPFNDLPDGVKHVLVVEMSCGQMIEDVKLGVQGKVPVSFYGRCGGMAPSVEEIEEAAKKLLG</sequence>